<feature type="non-terminal residue" evidence="3">
    <location>
        <position position="39"/>
    </location>
</feature>
<evidence type="ECO:0000313" key="2">
    <source>
        <dbReference type="Proteomes" id="UP000695022"/>
    </source>
</evidence>
<keyword evidence="1" id="KW-0472">Membrane</keyword>
<accession>A0ABM1F849</accession>
<feature type="transmembrane region" description="Helical" evidence="1">
    <location>
        <begin position="16"/>
        <end position="35"/>
    </location>
</feature>
<keyword evidence="1" id="KW-0812">Transmembrane</keyword>
<reference evidence="3" key="1">
    <citation type="submission" date="2025-08" db="UniProtKB">
        <authorList>
            <consortium name="RefSeq"/>
        </authorList>
    </citation>
    <scope>IDENTIFICATION</scope>
</reference>
<protein>
    <submittedName>
        <fullName evidence="3">Uncharacterized protein LOC106820629</fullName>
    </submittedName>
</protein>
<gene>
    <name evidence="3" type="primary">LOC106820629</name>
</gene>
<organism evidence="2 3">
    <name type="scientific">Priapulus caudatus</name>
    <name type="common">Priapulid worm</name>
    <dbReference type="NCBI Taxonomy" id="37621"/>
    <lineage>
        <taxon>Eukaryota</taxon>
        <taxon>Metazoa</taxon>
        <taxon>Ecdysozoa</taxon>
        <taxon>Scalidophora</taxon>
        <taxon>Priapulida</taxon>
        <taxon>Priapulimorpha</taxon>
        <taxon>Priapulimorphida</taxon>
        <taxon>Priapulidae</taxon>
        <taxon>Priapulus</taxon>
    </lineage>
</organism>
<evidence type="ECO:0000313" key="3">
    <source>
        <dbReference type="RefSeq" id="XP_014680620.1"/>
    </source>
</evidence>
<feature type="non-terminal residue" evidence="3">
    <location>
        <position position="1"/>
    </location>
</feature>
<sequence>LISPLSFPPLSLSLPHFPLSPSLIITPMIITPMIITPMI</sequence>
<keyword evidence="2" id="KW-1185">Reference proteome</keyword>
<proteinExistence type="predicted"/>
<dbReference type="Proteomes" id="UP000695022">
    <property type="component" value="Unplaced"/>
</dbReference>
<dbReference type="RefSeq" id="XP_014680620.1">
    <property type="nucleotide sequence ID" value="XM_014825134.1"/>
</dbReference>
<evidence type="ECO:0000256" key="1">
    <source>
        <dbReference type="SAM" id="Phobius"/>
    </source>
</evidence>
<dbReference type="GeneID" id="106820629"/>
<keyword evidence="1" id="KW-1133">Transmembrane helix</keyword>
<name>A0ABM1F849_PRICU</name>